<reference evidence="1" key="1">
    <citation type="submission" date="2022-04" db="EMBL/GenBank/DDBJ databases">
        <title>Genome of the entomopathogenic fungus Entomophthora muscae.</title>
        <authorList>
            <person name="Elya C."/>
            <person name="Lovett B.R."/>
            <person name="Lee E."/>
            <person name="Macias A.M."/>
            <person name="Hajek A.E."/>
            <person name="De Bivort B.L."/>
            <person name="Kasson M.T."/>
            <person name="De Fine Licht H.H."/>
            <person name="Stajich J.E."/>
        </authorList>
    </citation>
    <scope>NUCLEOTIDE SEQUENCE</scope>
    <source>
        <strain evidence="1">Berkeley</strain>
    </source>
</reference>
<organism evidence="1 2">
    <name type="scientific">Entomophthora muscae</name>
    <dbReference type="NCBI Taxonomy" id="34485"/>
    <lineage>
        <taxon>Eukaryota</taxon>
        <taxon>Fungi</taxon>
        <taxon>Fungi incertae sedis</taxon>
        <taxon>Zoopagomycota</taxon>
        <taxon>Entomophthoromycotina</taxon>
        <taxon>Entomophthoromycetes</taxon>
        <taxon>Entomophthorales</taxon>
        <taxon>Entomophthoraceae</taxon>
        <taxon>Entomophthora</taxon>
    </lineage>
</organism>
<dbReference type="Proteomes" id="UP001165960">
    <property type="component" value="Unassembled WGS sequence"/>
</dbReference>
<gene>
    <name evidence="1" type="ORF">DSO57_1039580</name>
</gene>
<proteinExistence type="predicted"/>
<name>A0ACC2SL34_9FUNG</name>
<sequence length="95" mass="10909">MNQTPDDESELYRPEYVAHNLSIIDFNRSCLSMVSGTASGILGLTGYQGFVFYFACSLLMTAIIYLVKFCPQRRIYPTSLSPRNQPSFFMEYWVV</sequence>
<accession>A0ACC2SL34</accession>
<keyword evidence="2" id="KW-1185">Reference proteome</keyword>
<protein>
    <submittedName>
        <fullName evidence="1">Uncharacterized protein</fullName>
    </submittedName>
</protein>
<evidence type="ECO:0000313" key="1">
    <source>
        <dbReference type="EMBL" id="KAJ9063078.1"/>
    </source>
</evidence>
<comment type="caution">
    <text evidence="1">The sequence shown here is derived from an EMBL/GenBank/DDBJ whole genome shotgun (WGS) entry which is preliminary data.</text>
</comment>
<evidence type="ECO:0000313" key="2">
    <source>
        <dbReference type="Proteomes" id="UP001165960"/>
    </source>
</evidence>
<dbReference type="EMBL" id="QTSX02004980">
    <property type="protein sequence ID" value="KAJ9063078.1"/>
    <property type="molecule type" value="Genomic_DNA"/>
</dbReference>